<name>A0ABT8R608_9BACT</name>
<organism evidence="3 4">
    <name type="scientific">Rhodocytophaga aerolata</name>
    <dbReference type="NCBI Taxonomy" id="455078"/>
    <lineage>
        <taxon>Bacteria</taxon>
        <taxon>Pseudomonadati</taxon>
        <taxon>Bacteroidota</taxon>
        <taxon>Cytophagia</taxon>
        <taxon>Cytophagales</taxon>
        <taxon>Rhodocytophagaceae</taxon>
        <taxon>Rhodocytophaga</taxon>
    </lineage>
</organism>
<dbReference type="Proteomes" id="UP001168528">
    <property type="component" value="Unassembled WGS sequence"/>
</dbReference>
<dbReference type="EMBL" id="JAUKPO010000006">
    <property type="protein sequence ID" value="MDO1447086.1"/>
    <property type="molecule type" value="Genomic_DNA"/>
</dbReference>
<keyword evidence="4" id="KW-1185">Reference proteome</keyword>
<accession>A0ABT8R608</accession>
<reference evidence="3" key="1">
    <citation type="submission" date="2023-07" db="EMBL/GenBank/DDBJ databases">
        <title>The genome sequence of Rhodocytophaga aerolata KACC 12507.</title>
        <authorList>
            <person name="Zhang X."/>
        </authorList>
    </citation>
    <scope>NUCLEOTIDE SEQUENCE</scope>
    <source>
        <strain evidence="3">KACC 12507</strain>
    </source>
</reference>
<sequence>MKTTKHIFLLLLCCLALQASAQVRVHLGASTAYNSTFVLDEGLSKDPRYSAQMTYNWAPVGMAFGADFNRGFGLQLESILSNQGQIYEIIDVAKQKIGERRIDLQYINLPLMLNFLSNSSSRTSFNFMLGPQLSLLTKGQEIYEQYKNGTLQTPENGQIPVGATDNGNGTYSYPAGTTVLASTDAASAIKQFRDKELQLAAGLGLNIDIGSHLYLSTNIRGNYSFTDMRNEDLINSIRQNSANDVLKDLFGRRANMLVGAQIGLHYMFGGNRSSVRSLGPLGN</sequence>
<dbReference type="RefSeq" id="WP_302037890.1">
    <property type="nucleotide sequence ID" value="NZ_JAUKPO010000006.1"/>
</dbReference>
<feature type="domain" description="Outer membrane protein beta-barrel" evidence="2">
    <location>
        <begin position="24"/>
        <end position="228"/>
    </location>
</feature>
<dbReference type="InterPro" id="IPR025665">
    <property type="entry name" value="Beta-barrel_OMP_2"/>
</dbReference>
<evidence type="ECO:0000313" key="3">
    <source>
        <dbReference type="EMBL" id="MDO1447086.1"/>
    </source>
</evidence>
<keyword evidence="1" id="KW-0732">Signal</keyword>
<evidence type="ECO:0000313" key="4">
    <source>
        <dbReference type="Proteomes" id="UP001168528"/>
    </source>
</evidence>
<protein>
    <submittedName>
        <fullName evidence="3">Outer membrane beta-barrel protein</fullName>
    </submittedName>
</protein>
<evidence type="ECO:0000256" key="1">
    <source>
        <dbReference type="SAM" id="SignalP"/>
    </source>
</evidence>
<proteinExistence type="predicted"/>
<dbReference type="Pfam" id="PF13568">
    <property type="entry name" value="OMP_b-brl_2"/>
    <property type="match status" value="1"/>
</dbReference>
<comment type="caution">
    <text evidence="3">The sequence shown here is derived from an EMBL/GenBank/DDBJ whole genome shotgun (WGS) entry which is preliminary data.</text>
</comment>
<feature type="signal peptide" evidence="1">
    <location>
        <begin position="1"/>
        <end position="21"/>
    </location>
</feature>
<feature type="chain" id="PRO_5046705849" evidence="1">
    <location>
        <begin position="22"/>
        <end position="283"/>
    </location>
</feature>
<evidence type="ECO:0000259" key="2">
    <source>
        <dbReference type="Pfam" id="PF13568"/>
    </source>
</evidence>
<gene>
    <name evidence="3" type="ORF">Q0590_12530</name>
</gene>